<dbReference type="Gene3D" id="3.40.1110.10">
    <property type="entry name" value="Calcium-transporting ATPase, cytoplasmic domain N"/>
    <property type="match status" value="1"/>
</dbReference>
<dbReference type="PRINTS" id="PR00120">
    <property type="entry name" value="HATPASE"/>
</dbReference>
<dbReference type="FunFam" id="3.30.70.100:FF:000005">
    <property type="entry name" value="Copper-exporting P-type ATPase A"/>
    <property type="match status" value="1"/>
</dbReference>
<evidence type="ECO:0000256" key="6">
    <source>
        <dbReference type="ARBA" id="ARBA00022840"/>
    </source>
</evidence>
<dbReference type="Proteomes" id="UP000198802">
    <property type="component" value="Unassembled WGS sequence"/>
</dbReference>
<dbReference type="InterPro" id="IPR059000">
    <property type="entry name" value="ATPase_P-type_domA"/>
</dbReference>
<feature type="transmembrane region" description="Helical" evidence="12">
    <location>
        <begin position="142"/>
        <end position="161"/>
    </location>
</feature>
<evidence type="ECO:0000256" key="1">
    <source>
        <dbReference type="ARBA" id="ARBA00004651"/>
    </source>
</evidence>
<dbReference type="NCBIfam" id="TIGR01525">
    <property type="entry name" value="ATPase-IB_hvy"/>
    <property type="match status" value="1"/>
</dbReference>
<dbReference type="EMBL" id="FAOZ01000015">
    <property type="protein sequence ID" value="CUU57964.1"/>
    <property type="molecule type" value="Genomic_DNA"/>
</dbReference>
<evidence type="ECO:0000256" key="11">
    <source>
        <dbReference type="ARBA" id="ARBA00074171"/>
    </source>
</evidence>
<dbReference type="SUPFAM" id="SSF56784">
    <property type="entry name" value="HAD-like"/>
    <property type="match status" value="1"/>
</dbReference>
<dbReference type="Pfam" id="PF00702">
    <property type="entry name" value="Hydrolase"/>
    <property type="match status" value="1"/>
</dbReference>
<dbReference type="GO" id="GO:0016887">
    <property type="term" value="F:ATP hydrolysis activity"/>
    <property type="evidence" value="ECO:0007669"/>
    <property type="project" value="InterPro"/>
</dbReference>
<dbReference type="SUPFAM" id="SSF81665">
    <property type="entry name" value="Calcium ATPase, transmembrane domain M"/>
    <property type="match status" value="1"/>
</dbReference>
<feature type="region of interest" description="Disordered" evidence="13">
    <location>
        <begin position="800"/>
        <end position="829"/>
    </location>
</feature>
<comment type="catalytic activity">
    <reaction evidence="10">
        <text>ATP + H2O = ADP + phosphate + H(+)</text>
        <dbReference type="Rhea" id="RHEA:13065"/>
        <dbReference type="ChEBI" id="CHEBI:15377"/>
        <dbReference type="ChEBI" id="CHEBI:15378"/>
        <dbReference type="ChEBI" id="CHEBI:30616"/>
        <dbReference type="ChEBI" id="CHEBI:43474"/>
        <dbReference type="ChEBI" id="CHEBI:456216"/>
    </reaction>
</comment>
<dbReference type="GO" id="GO:0005524">
    <property type="term" value="F:ATP binding"/>
    <property type="evidence" value="ECO:0007669"/>
    <property type="project" value="UniProtKB-UniRule"/>
</dbReference>
<feature type="region of interest" description="Disordered" evidence="13">
    <location>
        <begin position="78"/>
        <end position="110"/>
    </location>
</feature>
<sequence>MSTTATTTTGAAITEIELAIGGMTCASCANRIERRLNKIDGVTATVNYATEKARVSAPGGVDPAVLVAQVEAAGYTADLPRPPAADLEPGAVGTGTGTGAGAGAGAEPDPTRSLRHRLITSIVLAVPVIAMAMTPSLQFTNWQWYSLALASPVVTWAAWPFHRAAWTNLRHGAATMDTLISIGVSAAFGWSLYALQFGTAGTPGMTHPFELTIARGDGTGNIYLEVAAGVTTFILAGRYFEARAKRQAGAALRALLELGAKDVAVLRDGAEIRIPISQLAVGERFVVRPGERIATDGVVDEGSSAVDASMLTGESVPVEVAPGDTVTGATVNAGGRLIVRATRVGADTQLAQMAKLVEDAQTGKAAAQRLADRISGVFVPVVIALAAATLAFWLGADAGPAAAFTAAVAVLIIACPCALGLATPTALLVGTGRGAQLGILIKGPEVLESTRRVDTIVLDKTGTITTGRMSLVGIHVAAGTAGTAGTAEADETEVLRLAGALENASEHPIAAAIARGAHERVGDLPDVEQFTNLEGLGVQGIVDGHAVLVGRPALLEKWSQPLPPDLAAARTTAETAGRTAVGVAWDGKARAVLVVADVVKPTSAQAVAQLRELGLTPVLLTGDNTAVARTVATETGIDTGPDTLIAEVLPADKVDVVKRLQAQGKVVAMVGDGVNDAPALAQADLGLAMGTGTDVAIEASDLTLVRGDLRAAADAIRLSRRTLATIKGNLFWAFAYNLAALPLAAAGLLNPMIAGASMAFSSVFVVANSLRLRRFAAQVDAPPATTAPIPRHHRDDAASIPTEIAEPAGLPGQLHPSHRKDLRDPHRLP</sequence>
<dbReference type="InterPro" id="IPR018303">
    <property type="entry name" value="ATPase_P-typ_P_site"/>
</dbReference>
<dbReference type="GO" id="GO:0005886">
    <property type="term" value="C:plasma membrane"/>
    <property type="evidence" value="ECO:0007669"/>
    <property type="project" value="UniProtKB-SubCell"/>
</dbReference>
<feature type="transmembrane region" description="Helical" evidence="12">
    <location>
        <begin position="173"/>
        <end position="195"/>
    </location>
</feature>
<dbReference type="GO" id="GO:0005507">
    <property type="term" value="F:copper ion binding"/>
    <property type="evidence" value="ECO:0007669"/>
    <property type="project" value="TreeGrafter"/>
</dbReference>
<dbReference type="PROSITE" id="PS00154">
    <property type="entry name" value="ATPASE_E1_E2"/>
    <property type="match status" value="1"/>
</dbReference>
<evidence type="ECO:0000256" key="10">
    <source>
        <dbReference type="ARBA" id="ARBA00049360"/>
    </source>
</evidence>
<feature type="compositionally biased region" description="Basic and acidic residues" evidence="13">
    <location>
        <begin position="819"/>
        <end position="829"/>
    </location>
</feature>
<evidence type="ECO:0000256" key="8">
    <source>
        <dbReference type="ARBA" id="ARBA00022989"/>
    </source>
</evidence>
<accession>A0A0S4QT06</accession>
<dbReference type="SFLD" id="SFLDS00003">
    <property type="entry name" value="Haloacid_Dehalogenase"/>
    <property type="match status" value="1"/>
</dbReference>
<dbReference type="SFLD" id="SFLDG00002">
    <property type="entry name" value="C1.7:_P-type_atpase_like"/>
    <property type="match status" value="1"/>
</dbReference>
<feature type="transmembrane region" description="Helical" evidence="12">
    <location>
        <begin position="118"/>
        <end position="136"/>
    </location>
</feature>
<keyword evidence="12" id="KW-1003">Cell membrane</keyword>
<dbReference type="InterPro" id="IPR036163">
    <property type="entry name" value="HMA_dom_sf"/>
</dbReference>
<evidence type="ECO:0000256" key="2">
    <source>
        <dbReference type="ARBA" id="ARBA00006024"/>
    </source>
</evidence>
<dbReference type="PROSITE" id="PS01047">
    <property type="entry name" value="HMA_1"/>
    <property type="match status" value="1"/>
</dbReference>
<dbReference type="SUPFAM" id="SSF55008">
    <property type="entry name" value="HMA, heavy metal-associated domain"/>
    <property type="match status" value="1"/>
</dbReference>
<evidence type="ECO:0000259" key="14">
    <source>
        <dbReference type="PROSITE" id="PS50846"/>
    </source>
</evidence>
<dbReference type="NCBIfam" id="TIGR01494">
    <property type="entry name" value="ATPase_P-type"/>
    <property type="match status" value="2"/>
</dbReference>
<organism evidence="15 16">
    <name type="scientific">Parafrankia irregularis</name>
    <dbReference type="NCBI Taxonomy" id="795642"/>
    <lineage>
        <taxon>Bacteria</taxon>
        <taxon>Bacillati</taxon>
        <taxon>Actinomycetota</taxon>
        <taxon>Actinomycetes</taxon>
        <taxon>Frankiales</taxon>
        <taxon>Frankiaceae</taxon>
        <taxon>Parafrankia</taxon>
    </lineage>
</organism>
<dbReference type="Gene3D" id="3.30.70.100">
    <property type="match status" value="1"/>
</dbReference>
<name>A0A0S4QT06_9ACTN</name>
<evidence type="ECO:0000256" key="7">
    <source>
        <dbReference type="ARBA" id="ARBA00022967"/>
    </source>
</evidence>
<dbReference type="GO" id="GO:0055070">
    <property type="term" value="P:copper ion homeostasis"/>
    <property type="evidence" value="ECO:0007669"/>
    <property type="project" value="TreeGrafter"/>
</dbReference>
<evidence type="ECO:0000256" key="4">
    <source>
        <dbReference type="ARBA" id="ARBA00022723"/>
    </source>
</evidence>
<reference evidence="16" key="1">
    <citation type="submission" date="2015-11" db="EMBL/GenBank/DDBJ databases">
        <authorList>
            <person name="Varghese N."/>
        </authorList>
    </citation>
    <scope>NUCLEOTIDE SEQUENCE [LARGE SCALE GENOMIC DNA]</scope>
    <source>
        <strain evidence="16">DSM 45899</strain>
    </source>
</reference>
<dbReference type="InterPro" id="IPR027256">
    <property type="entry name" value="P-typ_ATPase_IB"/>
</dbReference>
<dbReference type="InterPro" id="IPR008250">
    <property type="entry name" value="ATPase_P-typ_transduc_dom_A_sf"/>
</dbReference>
<evidence type="ECO:0000313" key="16">
    <source>
        <dbReference type="Proteomes" id="UP000198802"/>
    </source>
</evidence>
<dbReference type="CDD" id="cd02094">
    <property type="entry name" value="P-type_ATPase_Cu-like"/>
    <property type="match status" value="1"/>
</dbReference>
<keyword evidence="16" id="KW-1185">Reference proteome</keyword>
<feature type="transmembrane region" description="Helical" evidence="12">
    <location>
        <begin position="402"/>
        <end position="429"/>
    </location>
</feature>
<dbReference type="InterPro" id="IPR001757">
    <property type="entry name" value="P_typ_ATPase"/>
</dbReference>
<keyword evidence="3 12" id="KW-0812">Transmembrane</keyword>
<gene>
    <name evidence="15" type="ORF">Ga0074812_115166</name>
</gene>
<dbReference type="PRINTS" id="PR00119">
    <property type="entry name" value="CATATPASE"/>
</dbReference>
<feature type="transmembrane region" description="Helical" evidence="12">
    <location>
        <begin position="752"/>
        <end position="770"/>
    </location>
</feature>
<dbReference type="InterPro" id="IPR023299">
    <property type="entry name" value="ATPase_P-typ_cyto_dom_N"/>
</dbReference>
<keyword evidence="6 12" id="KW-0067">ATP-binding</keyword>
<evidence type="ECO:0000256" key="9">
    <source>
        <dbReference type="ARBA" id="ARBA00023136"/>
    </source>
</evidence>
<dbReference type="SFLD" id="SFLDF00027">
    <property type="entry name" value="p-type_atpase"/>
    <property type="match status" value="1"/>
</dbReference>
<dbReference type="CDD" id="cd00371">
    <property type="entry name" value="HMA"/>
    <property type="match status" value="1"/>
</dbReference>
<dbReference type="InterPro" id="IPR006121">
    <property type="entry name" value="HMA_dom"/>
</dbReference>
<keyword evidence="4 12" id="KW-0479">Metal-binding</keyword>
<dbReference type="PANTHER" id="PTHR43520:SF8">
    <property type="entry name" value="P-TYPE CU(+) TRANSPORTER"/>
    <property type="match status" value="1"/>
</dbReference>
<feature type="transmembrane region" description="Helical" evidence="12">
    <location>
        <begin position="374"/>
        <end position="396"/>
    </location>
</feature>
<dbReference type="SUPFAM" id="SSF81653">
    <property type="entry name" value="Calcium ATPase, transduction domain A"/>
    <property type="match status" value="1"/>
</dbReference>
<keyword evidence="9 12" id="KW-0472">Membrane</keyword>
<dbReference type="GO" id="GO:0043682">
    <property type="term" value="F:P-type divalent copper transporter activity"/>
    <property type="evidence" value="ECO:0007669"/>
    <property type="project" value="TreeGrafter"/>
</dbReference>
<keyword evidence="8 12" id="KW-1133">Transmembrane helix</keyword>
<dbReference type="AlphaFoldDB" id="A0A0S4QT06"/>
<dbReference type="NCBIfam" id="TIGR01511">
    <property type="entry name" value="ATPase-IB1_Cu"/>
    <property type="match status" value="1"/>
</dbReference>
<feature type="domain" description="HMA" evidence="14">
    <location>
        <begin position="14"/>
        <end position="78"/>
    </location>
</feature>
<dbReference type="InterPro" id="IPR036412">
    <property type="entry name" value="HAD-like_sf"/>
</dbReference>
<feature type="transmembrane region" description="Helical" evidence="12">
    <location>
        <begin position="729"/>
        <end position="746"/>
    </location>
</feature>
<dbReference type="InterPro" id="IPR044492">
    <property type="entry name" value="P_typ_ATPase_HD_dom"/>
</dbReference>
<feature type="transmembrane region" description="Helical" evidence="12">
    <location>
        <begin position="222"/>
        <end position="240"/>
    </location>
</feature>
<evidence type="ECO:0000313" key="15">
    <source>
        <dbReference type="EMBL" id="CUU57964.1"/>
    </source>
</evidence>
<keyword evidence="7" id="KW-1278">Translocase</keyword>
<dbReference type="PANTHER" id="PTHR43520">
    <property type="entry name" value="ATP7, ISOFORM B"/>
    <property type="match status" value="1"/>
</dbReference>
<keyword evidence="5 12" id="KW-0547">Nucleotide-binding</keyword>
<dbReference type="InterPro" id="IPR017969">
    <property type="entry name" value="Heavy-metal-associated_CS"/>
</dbReference>
<dbReference type="Pfam" id="PF00403">
    <property type="entry name" value="HMA"/>
    <property type="match status" value="1"/>
</dbReference>
<dbReference type="RefSeq" id="WP_226931032.1">
    <property type="nucleotide sequence ID" value="NZ_FAOZ01000015.1"/>
</dbReference>
<dbReference type="Pfam" id="PF00122">
    <property type="entry name" value="E1-E2_ATPase"/>
    <property type="match status" value="1"/>
</dbReference>
<proteinExistence type="inferred from homology"/>
<comment type="similarity">
    <text evidence="2 12">Belongs to the cation transport ATPase (P-type) (TC 3.A.3) family. Type IB subfamily.</text>
</comment>
<dbReference type="InterPro" id="IPR023298">
    <property type="entry name" value="ATPase_P-typ_TM_dom_sf"/>
</dbReference>
<comment type="subcellular location">
    <subcellularLocation>
        <location evidence="1">Cell membrane</location>
        <topology evidence="1">Multi-pass membrane protein</topology>
    </subcellularLocation>
</comment>
<evidence type="ECO:0000256" key="12">
    <source>
        <dbReference type="RuleBase" id="RU362081"/>
    </source>
</evidence>
<feature type="compositionally biased region" description="Gly residues" evidence="13">
    <location>
        <begin position="92"/>
        <end position="104"/>
    </location>
</feature>
<dbReference type="Gene3D" id="2.70.150.10">
    <property type="entry name" value="Calcium-transporting ATPase, cytoplasmic transduction domain A"/>
    <property type="match status" value="1"/>
</dbReference>
<protein>
    <recommendedName>
        <fullName evidence="11">Cation-transporting P-type ATPase B</fullName>
    </recommendedName>
</protein>
<dbReference type="InterPro" id="IPR023214">
    <property type="entry name" value="HAD_sf"/>
</dbReference>
<dbReference type="Gene3D" id="3.40.50.1000">
    <property type="entry name" value="HAD superfamily/HAD-like"/>
    <property type="match status" value="1"/>
</dbReference>
<evidence type="ECO:0000256" key="5">
    <source>
        <dbReference type="ARBA" id="ARBA00022741"/>
    </source>
</evidence>
<evidence type="ECO:0000256" key="13">
    <source>
        <dbReference type="SAM" id="MobiDB-lite"/>
    </source>
</evidence>
<dbReference type="FunFam" id="2.70.150.10:FF:000002">
    <property type="entry name" value="Copper-transporting ATPase 1, putative"/>
    <property type="match status" value="1"/>
</dbReference>
<dbReference type="PROSITE" id="PS50846">
    <property type="entry name" value="HMA_2"/>
    <property type="match status" value="1"/>
</dbReference>
<evidence type="ECO:0000256" key="3">
    <source>
        <dbReference type="ARBA" id="ARBA00022692"/>
    </source>
</evidence>